<reference evidence="3 4" key="1">
    <citation type="journal article" date="2018" name="Aquat. Microb. Ecol.">
        <title>Gammaproteobacterial methanotrophs dominate.</title>
        <authorList>
            <person name="Rissanen A.J."/>
            <person name="Saarenheimo J."/>
            <person name="Tiirola M."/>
            <person name="Peura S."/>
            <person name="Aalto S.L."/>
            <person name="Karvinen A."/>
            <person name="Nykanen H."/>
        </authorList>
    </citation>
    <scope>NUCLEOTIDE SEQUENCE [LARGE SCALE GENOMIC DNA]</scope>
    <source>
        <strain evidence="3">AMbin10</strain>
    </source>
</reference>
<dbReference type="Proteomes" id="UP000249396">
    <property type="component" value="Unassembled WGS sequence"/>
</dbReference>
<protein>
    <submittedName>
        <fullName evidence="3">Uncharacterized protein</fullName>
    </submittedName>
</protein>
<evidence type="ECO:0000313" key="3">
    <source>
        <dbReference type="EMBL" id="PZN74600.1"/>
    </source>
</evidence>
<dbReference type="AlphaFoldDB" id="A0A2W4SGI1"/>
<sequence length="113" mass="11925">MARKKIVSISRKPSADTSISNGYEPPLTAGPMTLALNLDSGHQDPLDGSESRATPSVLAYGPLGLAIYGPVYCLSFSIMFSTILLGKFIPGSALIGQAWQDGTGAAQLNFRHE</sequence>
<comment type="caution">
    <text evidence="3">The sequence shown here is derived from an EMBL/GenBank/DDBJ whole genome shotgun (WGS) entry which is preliminary data.</text>
</comment>
<keyword evidence="2" id="KW-0472">Membrane</keyword>
<organism evidence="3 4">
    <name type="scientific">Candidatus Methylumidiphilus alinenensis</name>
    <dbReference type="NCBI Taxonomy" id="2202197"/>
    <lineage>
        <taxon>Bacteria</taxon>
        <taxon>Pseudomonadati</taxon>
        <taxon>Pseudomonadota</taxon>
        <taxon>Gammaproteobacteria</taxon>
        <taxon>Methylococcales</taxon>
        <taxon>Candidatus Methylumidiphilus</taxon>
    </lineage>
</organism>
<feature type="transmembrane region" description="Helical" evidence="2">
    <location>
        <begin position="65"/>
        <end position="85"/>
    </location>
</feature>
<gene>
    <name evidence="3" type="ORF">DM484_20905</name>
</gene>
<evidence type="ECO:0000256" key="2">
    <source>
        <dbReference type="SAM" id="Phobius"/>
    </source>
</evidence>
<accession>A0A2W4SGI1</accession>
<evidence type="ECO:0000313" key="4">
    <source>
        <dbReference type="Proteomes" id="UP000249396"/>
    </source>
</evidence>
<evidence type="ECO:0000256" key="1">
    <source>
        <dbReference type="SAM" id="MobiDB-lite"/>
    </source>
</evidence>
<proteinExistence type="predicted"/>
<dbReference type="EMBL" id="QJPH01000419">
    <property type="protein sequence ID" value="PZN74600.1"/>
    <property type="molecule type" value="Genomic_DNA"/>
</dbReference>
<keyword evidence="2" id="KW-1133">Transmembrane helix</keyword>
<name>A0A2W4SGI1_9GAMM</name>
<feature type="region of interest" description="Disordered" evidence="1">
    <location>
        <begin position="1"/>
        <end position="25"/>
    </location>
</feature>
<keyword evidence="2" id="KW-0812">Transmembrane</keyword>